<dbReference type="KEGG" id="ptr:463972"/>
<dbReference type="Proteomes" id="UP000236370">
    <property type="component" value="Unassembled WGS sequence"/>
</dbReference>
<dbReference type="OMA" id="ATCYCRT"/>
<dbReference type="GO" id="GO:0050830">
    <property type="term" value="P:defense response to Gram-positive bacterium"/>
    <property type="evidence" value="ECO:0007669"/>
    <property type="project" value="Ensembl"/>
</dbReference>
<dbReference type="InterPro" id="IPR006080">
    <property type="entry name" value="Beta/alpha-defensin_C"/>
</dbReference>
<comment type="subcellular location">
    <subcellularLocation>
        <location evidence="1">Secreted</location>
    </subcellularLocation>
</comment>
<evidence type="ECO:0000256" key="7">
    <source>
        <dbReference type="ARBA" id="ARBA00022940"/>
    </source>
</evidence>
<evidence type="ECO:0000256" key="5">
    <source>
        <dbReference type="ARBA" id="ARBA00022577"/>
    </source>
</evidence>
<comment type="caution">
    <text evidence="13">The sequence shown here is derived from an EMBL/GenBank/DDBJ whole genome shotgun (WGS) entry which is preliminary data.</text>
</comment>
<sequence>MRTIAILAAILLVALQAQAESLQERADEATTQKQSGEDNQDLAISFAGNGLSALRTSGSQARATCYCRIGHCTILESLSGVCEISGRLYRLCCR</sequence>
<evidence type="ECO:0000256" key="4">
    <source>
        <dbReference type="ARBA" id="ARBA00022529"/>
    </source>
</evidence>
<feature type="chain" id="PRO_5014377932" evidence="11">
    <location>
        <begin position="20"/>
        <end position="94"/>
    </location>
</feature>
<evidence type="ECO:0000256" key="11">
    <source>
        <dbReference type="SAM" id="SignalP"/>
    </source>
</evidence>
<dbReference type="GO" id="GO:0050829">
    <property type="term" value="P:defense response to Gram-negative bacterium"/>
    <property type="evidence" value="ECO:0007669"/>
    <property type="project" value="Ensembl"/>
</dbReference>
<dbReference type="Pfam" id="PF00323">
    <property type="entry name" value="Defensin_1"/>
    <property type="match status" value="1"/>
</dbReference>
<dbReference type="SUPFAM" id="SSF57392">
    <property type="entry name" value="Defensin-like"/>
    <property type="match status" value="1"/>
</dbReference>
<dbReference type="GO" id="GO:0042803">
    <property type="term" value="F:protein homodimerization activity"/>
    <property type="evidence" value="ECO:0007669"/>
    <property type="project" value="Ensembl"/>
</dbReference>
<feature type="signal peptide" evidence="11">
    <location>
        <begin position="1"/>
        <end position="19"/>
    </location>
</feature>
<dbReference type="PROSITE" id="PS00269">
    <property type="entry name" value="DEFENSIN"/>
    <property type="match status" value="1"/>
</dbReference>
<accession>A0A2J8JJY3</accession>
<organism evidence="13 14">
    <name type="scientific">Pan troglodytes</name>
    <name type="common">Chimpanzee</name>
    <dbReference type="NCBI Taxonomy" id="9598"/>
    <lineage>
        <taxon>Eukaryota</taxon>
        <taxon>Metazoa</taxon>
        <taxon>Chordata</taxon>
        <taxon>Craniata</taxon>
        <taxon>Vertebrata</taxon>
        <taxon>Euteleostomi</taxon>
        <taxon>Mammalia</taxon>
        <taxon>Eutheria</taxon>
        <taxon>Euarchontoglires</taxon>
        <taxon>Primates</taxon>
        <taxon>Haplorrhini</taxon>
        <taxon>Catarrhini</taxon>
        <taxon>Hominidae</taxon>
        <taxon>Pan</taxon>
    </lineage>
</organism>
<evidence type="ECO:0000256" key="8">
    <source>
        <dbReference type="ARBA" id="ARBA00023022"/>
    </source>
</evidence>
<dbReference type="AlphaFoldDB" id="A0A2J8JJY3"/>
<keyword evidence="4" id="KW-0929">Antimicrobial</keyword>
<dbReference type="GO" id="GO:0051289">
    <property type="term" value="P:protein homotetramerization"/>
    <property type="evidence" value="ECO:0007669"/>
    <property type="project" value="Ensembl"/>
</dbReference>
<keyword evidence="6 11" id="KW-0732">Signal</keyword>
<dbReference type="SMR" id="A0A2J8JJY3"/>
<evidence type="ECO:0000256" key="10">
    <source>
        <dbReference type="SAM" id="Coils"/>
    </source>
</evidence>
<evidence type="ECO:0000256" key="3">
    <source>
        <dbReference type="ARBA" id="ARBA00022525"/>
    </source>
</evidence>
<dbReference type="PIRSF" id="PIRSF001875">
    <property type="entry name" value="Alpha-defensin"/>
    <property type="match status" value="1"/>
</dbReference>
<keyword evidence="10" id="KW-0175">Coiled coil</keyword>
<dbReference type="GO" id="GO:0051873">
    <property type="term" value="P:killing by host of symbiont cells"/>
    <property type="evidence" value="ECO:0007669"/>
    <property type="project" value="Ensembl"/>
</dbReference>
<feature type="coiled-coil region" evidence="10">
    <location>
        <begin position="12"/>
        <end position="39"/>
    </location>
</feature>
<keyword evidence="7" id="KW-0211">Defensin</keyword>
<evidence type="ECO:0000313" key="13">
    <source>
        <dbReference type="EMBL" id="PNI23069.1"/>
    </source>
</evidence>
<dbReference type="GO" id="GO:0032757">
    <property type="term" value="P:positive regulation of interleukin-8 production"/>
    <property type="evidence" value="ECO:0007669"/>
    <property type="project" value="Ensembl"/>
</dbReference>
<evidence type="ECO:0000259" key="12">
    <source>
        <dbReference type="PROSITE" id="PS00269"/>
    </source>
</evidence>
<gene>
    <name evidence="13" type="ORF">CK820_G0046871</name>
</gene>
<keyword evidence="9" id="KW-1015">Disulfide bond</keyword>
<reference evidence="13 14" key="1">
    <citation type="submission" date="2017-12" db="EMBL/GenBank/DDBJ databases">
        <title>High-resolution comparative analysis of great ape genomes.</title>
        <authorList>
            <person name="Pollen A."/>
            <person name="Hastie A."/>
            <person name="Hormozdiari F."/>
            <person name="Dougherty M."/>
            <person name="Liu R."/>
            <person name="Chaisson M."/>
            <person name="Hoppe E."/>
            <person name="Hill C."/>
            <person name="Pang A."/>
            <person name="Hillier L."/>
            <person name="Baker C."/>
            <person name="Armstrong J."/>
            <person name="Shendure J."/>
            <person name="Paten B."/>
            <person name="Wilson R."/>
            <person name="Chao H."/>
            <person name="Schneider V."/>
            <person name="Ventura M."/>
            <person name="Kronenberg Z."/>
            <person name="Murali S."/>
            <person name="Gordon D."/>
            <person name="Cantsilieris S."/>
            <person name="Munson K."/>
            <person name="Nelson B."/>
            <person name="Raja A."/>
            <person name="Underwood J."/>
            <person name="Diekhans M."/>
            <person name="Fiddes I."/>
            <person name="Haussler D."/>
            <person name="Eichler E."/>
        </authorList>
    </citation>
    <scope>NUCLEOTIDE SEQUENCE [LARGE SCALE GENOMIC DNA]</scope>
    <source>
        <strain evidence="13">Yerkes chimp pedigree #C0471</strain>
    </source>
</reference>
<keyword evidence="8" id="KW-0044">Antibiotic</keyword>
<name>A0A2J8JJY3_PANTR</name>
<evidence type="ECO:0000313" key="14">
    <source>
        <dbReference type="Proteomes" id="UP000236370"/>
    </source>
</evidence>
<proteinExistence type="inferred from homology"/>
<evidence type="ECO:0000256" key="1">
    <source>
        <dbReference type="ARBA" id="ARBA00004613"/>
    </source>
</evidence>
<dbReference type="EMBL" id="NBAG03000452">
    <property type="protein sequence ID" value="PNI23069.1"/>
    <property type="molecule type" value="Genomic_DNA"/>
</dbReference>
<evidence type="ECO:0000256" key="2">
    <source>
        <dbReference type="ARBA" id="ARBA00006519"/>
    </source>
</evidence>
<feature type="domain" description="Mammalian defensins" evidence="12">
    <location>
        <begin position="65"/>
        <end position="93"/>
    </location>
</feature>
<dbReference type="InterPro" id="IPR006081">
    <property type="entry name" value="Alpha-defensin_C"/>
</dbReference>
<dbReference type="PANTHER" id="PTHR11876:SF6">
    <property type="entry name" value="DEFENSIN ALPHA 5"/>
    <property type="match status" value="1"/>
</dbReference>
<dbReference type="GO" id="GO:0005615">
    <property type="term" value="C:extracellular space"/>
    <property type="evidence" value="ECO:0007669"/>
    <property type="project" value="Ensembl"/>
</dbReference>
<keyword evidence="5" id="KW-0295">Fungicide</keyword>
<dbReference type="Pfam" id="PF00879">
    <property type="entry name" value="Defensin_propep"/>
    <property type="match status" value="1"/>
</dbReference>
<dbReference type="GO" id="GO:0030496">
    <property type="term" value="C:midbody"/>
    <property type="evidence" value="ECO:0007669"/>
    <property type="project" value="Ensembl"/>
</dbReference>
<dbReference type="GO" id="GO:0045087">
    <property type="term" value="P:innate immune response"/>
    <property type="evidence" value="ECO:0007669"/>
    <property type="project" value="Ensembl"/>
</dbReference>
<dbReference type="GO" id="GO:0061844">
    <property type="term" value="P:antimicrobial humoral immune response mediated by antimicrobial peptide"/>
    <property type="evidence" value="ECO:0007669"/>
    <property type="project" value="Ensembl"/>
</dbReference>
<evidence type="ECO:0000256" key="9">
    <source>
        <dbReference type="ARBA" id="ARBA00023157"/>
    </source>
</evidence>
<dbReference type="GO" id="GO:0050832">
    <property type="term" value="P:defense response to fungus"/>
    <property type="evidence" value="ECO:0007669"/>
    <property type="project" value="UniProtKB-KW"/>
</dbReference>
<dbReference type="SMART" id="SM00048">
    <property type="entry name" value="DEFSN"/>
    <property type="match status" value="1"/>
</dbReference>
<dbReference type="PANTHER" id="PTHR11876">
    <property type="entry name" value="ALPHA-DEFENSIN 1"/>
    <property type="match status" value="1"/>
</dbReference>
<dbReference type="InterPro" id="IPR002366">
    <property type="entry name" value="Alpha-defensin_N"/>
</dbReference>
<keyword evidence="3" id="KW-0964">Secreted</keyword>
<evidence type="ECO:0000256" key="6">
    <source>
        <dbReference type="ARBA" id="ARBA00022729"/>
    </source>
</evidence>
<dbReference type="GO" id="GO:1905710">
    <property type="term" value="P:positive regulation of membrane permeability"/>
    <property type="evidence" value="ECO:0007669"/>
    <property type="project" value="Ensembl"/>
</dbReference>
<dbReference type="GO" id="GO:0030141">
    <property type="term" value="C:secretory granule"/>
    <property type="evidence" value="ECO:0007669"/>
    <property type="project" value="Ensembl"/>
</dbReference>
<comment type="similarity">
    <text evidence="2">Belongs to the alpha-defensin family.</text>
</comment>
<protein>
    <submittedName>
        <fullName evidence="13">DEFA5 isoform 1</fullName>
    </submittedName>
</protein>
<dbReference type="SMART" id="SM01418">
    <property type="entry name" value="Defensin_propep"/>
    <property type="match status" value="1"/>
</dbReference>
<dbReference type="OrthoDB" id="9837636at2759"/>
<dbReference type="InterPro" id="IPR016327">
    <property type="entry name" value="Alpha-defensin"/>
</dbReference>